<accession>A0A7T2S4C5</accession>
<feature type="transmembrane region" description="Helical" evidence="1">
    <location>
        <begin position="20"/>
        <end position="37"/>
    </location>
</feature>
<organism evidence="2 3">
    <name type="scientific">Delftia acidovorans</name>
    <name type="common">Pseudomonas acidovorans</name>
    <name type="synonym">Comamonas acidovorans</name>
    <dbReference type="NCBI Taxonomy" id="80866"/>
    <lineage>
        <taxon>Bacteria</taxon>
        <taxon>Pseudomonadati</taxon>
        <taxon>Pseudomonadota</taxon>
        <taxon>Betaproteobacteria</taxon>
        <taxon>Burkholderiales</taxon>
        <taxon>Comamonadaceae</taxon>
        <taxon>Delftia</taxon>
    </lineage>
</organism>
<feature type="transmembrane region" description="Helical" evidence="1">
    <location>
        <begin position="142"/>
        <end position="164"/>
    </location>
</feature>
<keyword evidence="1" id="KW-0472">Membrane</keyword>
<evidence type="ECO:0000313" key="3">
    <source>
        <dbReference type="Proteomes" id="UP000594778"/>
    </source>
</evidence>
<reference evidence="2 3" key="1">
    <citation type="submission" date="2020-12" db="EMBL/GenBank/DDBJ databases">
        <title>FDA dAtabase for Regulatory Grade micrObial Sequences (FDA-ARGOS): Supporting development and validation of Infectious Disease Dx tests.</title>
        <authorList>
            <person name="Sproer C."/>
            <person name="Gronow S."/>
            <person name="Severitt S."/>
            <person name="Schroder I."/>
            <person name="Tallon L."/>
            <person name="Sadzewicz L."/>
            <person name="Zhao X."/>
            <person name="Boylan J."/>
            <person name="Ott S."/>
            <person name="Bowen H."/>
            <person name="Vavikolanu K."/>
            <person name="Mehta A."/>
            <person name="Aluvathingal J."/>
            <person name="Nadendla S."/>
            <person name="Lowell S."/>
            <person name="Myers T."/>
            <person name="Yan Y."/>
            <person name="Sichtig H."/>
        </authorList>
    </citation>
    <scope>NUCLEOTIDE SEQUENCE [LARGE SCALE GENOMIC DNA]</scope>
    <source>
        <strain evidence="2 3">FDAARGOS_909</strain>
    </source>
</reference>
<dbReference type="EMBL" id="CP065668">
    <property type="protein sequence ID" value="QPS08684.1"/>
    <property type="molecule type" value="Genomic_DNA"/>
</dbReference>
<evidence type="ECO:0000313" key="2">
    <source>
        <dbReference type="EMBL" id="QPS08684.1"/>
    </source>
</evidence>
<sequence>MNNHKSIIDELEPYLWPKTLGGWSVFFVAVLLTINLTKEIYSTASGYFQIIPWKNENARLEKLSIEDRANKSKFVRVEYSYEVNGIRYKGNRIDPDEQTVVQMTNKKIMELKKASEEFNSIEIRYDPKNPKKSVYLSTPNDLYFMALIAIPIFILSFLYILIIFRKIRNPRK</sequence>
<dbReference type="RefSeq" id="WP_197955919.1">
    <property type="nucleotide sequence ID" value="NZ_CP065668.1"/>
</dbReference>
<evidence type="ECO:0000256" key="1">
    <source>
        <dbReference type="SAM" id="Phobius"/>
    </source>
</evidence>
<keyword evidence="1" id="KW-0812">Transmembrane</keyword>
<name>A0A7T2S4C5_DELAC</name>
<proteinExistence type="predicted"/>
<evidence type="ECO:0008006" key="4">
    <source>
        <dbReference type="Google" id="ProtNLM"/>
    </source>
</evidence>
<dbReference type="AlphaFoldDB" id="A0A7T2S4C5"/>
<gene>
    <name evidence="2" type="ORF">I6G66_01045</name>
</gene>
<keyword evidence="1" id="KW-1133">Transmembrane helix</keyword>
<dbReference type="Proteomes" id="UP000594778">
    <property type="component" value="Chromosome"/>
</dbReference>
<protein>
    <recommendedName>
        <fullName evidence="4">DUF3592 domain-containing protein</fullName>
    </recommendedName>
</protein>